<keyword evidence="1" id="KW-1133">Transmembrane helix</keyword>
<dbReference type="PROSITE" id="PS51257">
    <property type="entry name" value="PROKAR_LIPOPROTEIN"/>
    <property type="match status" value="1"/>
</dbReference>
<dbReference type="Proteomes" id="UP001162741">
    <property type="component" value="Chromosome"/>
</dbReference>
<feature type="transmembrane region" description="Helical" evidence="1">
    <location>
        <begin position="193"/>
        <end position="216"/>
    </location>
</feature>
<keyword evidence="1" id="KW-0472">Membrane</keyword>
<dbReference type="Pfam" id="PF03929">
    <property type="entry name" value="PepSY_TM"/>
    <property type="match status" value="1"/>
</dbReference>
<reference evidence="2" key="1">
    <citation type="submission" date="2022-10" db="EMBL/GenBank/DDBJ databases">
        <title>Chitinophaga sp. nov., isolated from soil.</title>
        <authorList>
            <person name="Jeon C.O."/>
        </authorList>
    </citation>
    <scope>NUCLEOTIDE SEQUENCE</scope>
    <source>
        <strain evidence="2">R8</strain>
    </source>
</reference>
<dbReference type="RefSeq" id="WP_264281686.1">
    <property type="nucleotide sequence ID" value="NZ_CP107006.1"/>
</dbReference>
<dbReference type="EMBL" id="CP107006">
    <property type="protein sequence ID" value="UYQ93646.1"/>
    <property type="molecule type" value="Genomic_DNA"/>
</dbReference>
<feature type="transmembrane region" description="Helical" evidence="1">
    <location>
        <begin position="344"/>
        <end position="365"/>
    </location>
</feature>
<keyword evidence="1" id="KW-0812">Transmembrane</keyword>
<evidence type="ECO:0000313" key="3">
    <source>
        <dbReference type="Proteomes" id="UP001162741"/>
    </source>
</evidence>
<organism evidence="2 3">
    <name type="scientific">Chitinophaga horti</name>
    <dbReference type="NCBI Taxonomy" id="2920382"/>
    <lineage>
        <taxon>Bacteria</taxon>
        <taxon>Pseudomonadati</taxon>
        <taxon>Bacteroidota</taxon>
        <taxon>Chitinophagia</taxon>
        <taxon>Chitinophagales</taxon>
        <taxon>Chitinophagaceae</taxon>
        <taxon>Chitinophaga</taxon>
    </lineage>
</organism>
<feature type="transmembrane region" description="Helical" evidence="1">
    <location>
        <begin position="143"/>
        <end position="163"/>
    </location>
</feature>
<dbReference type="PANTHER" id="PTHR34219:SF3">
    <property type="entry name" value="BLL7967 PROTEIN"/>
    <property type="match status" value="1"/>
</dbReference>
<evidence type="ECO:0000313" key="2">
    <source>
        <dbReference type="EMBL" id="UYQ93646.1"/>
    </source>
</evidence>
<dbReference type="InterPro" id="IPR005625">
    <property type="entry name" value="PepSY-ass_TM"/>
</dbReference>
<keyword evidence="3" id="KW-1185">Reference proteome</keyword>
<dbReference type="PANTHER" id="PTHR34219">
    <property type="entry name" value="IRON-REGULATED INNER MEMBRANE PROTEIN-RELATED"/>
    <property type="match status" value="1"/>
</dbReference>
<name>A0ABY6J2L8_9BACT</name>
<proteinExistence type="predicted"/>
<accession>A0ABY6J2L8</accession>
<evidence type="ECO:0000256" key="1">
    <source>
        <dbReference type="SAM" id="Phobius"/>
    </source>
</evidence>
<sequence>MSVKKVIGKIHLWLGLVSGLVVFVVALSGCILAFEQEIKHSVFPYLTSKTQENAKLLPPSKLMEIAAPHVPGKQPNFITYLGRDKSASVMFYGSEPVEYYYQVFIDPYTGEVKKVWNEDEDFFHTMVHLHYNLLLPIEIGQQIVAGATLVFVIMLISGLVLWWPKNKSAAKQRFSIKWKAQWRRLNYDLHNVLGFYMMAIGLVLALTGLVWGYAWFSNALYYATSGGKQIEDRIFTSDKSLASTKIAQPLDVLFEGLVAKSTKDEGIFFSPPLNDSATLSAGINHRPGTYYKQDVYTYDQYTLKPVPRGGVFDGEYASSSFADKLRRMNYDIHVGAILGLPGKILMFLASLICASMPITGIYIWWGRKYKTKKKPAARTVPQLAKA</sequence>
<protein>
    <submittedName>
        <fullName evidence="2">PepSY domain-containing protein</fullName>
    </submittedName>
</protein>
<feature type="transmembrane region" description="Helical" evidence="1">
    <location>
        <begin position="12"/>
        <end position="34"/>
    </location>
</feature>
<gene>
    <name evidence="2" type="ORF">MKQ68_00840</name>
</gene>